<keyword evidence="1" id="KW-1133">Transmembrane helix</keyword>
<comment type="caution">
    <text evidence="2">The sequence shown here is derived from an EMBL/GenBank/DDBJ whole genome shotgun (WGS) entry which is preliminary data.</text>
</comment>
<evidence type="ECO:0000256" key="1">
    <source>
        <dbReference type="SAM" id="Phobius"/>
    </source>
</evidence>
<feature type="non-terminal residue" evidence="2">
    <location>
        <position position="174"/>
    </location>
</feature>
<gene>
    <name evidence="2" type="ORF">AcdelDRAFT_4328</name>
</gene>
<dbReference type="AlphaFoldDB" id="C5TBP8"/>
<sequence length="174" mass="18237">MDTGGASDGVSCSFVPCHATALPTLRGIAHFRWIHTMTSHAFFPAARPTRREAALLLGAALLLALAVWGPVLPASAHQHGFADQRVLWGLPCALDVLSNLPFAIAGGCGLWMLGRQERGVADGVTRATAALFFAGLLLTSAGSTVYHWHPDDAGLLWDRLGMAAAFAGLLGLVV</sequence>
<dbReference type="PANTHER" id="PTHR34368:SF1">
    <property type="entry name" value="OS01G0962200 PROTEIN"/>
    <property type="match status" value="1"/>
</dbReference>
<keyword evidence="1" id="KW-0472">Membrane</keyword>
<reference evidence="2 3" key="1">
    <citation type="submission" date="2009-05" db="EMBL/GenBank/DDBJ databases">
        <title>The draft genome of Acidovorax delafieldii 2AN.</title>
        <authorList>
            <consortium name="US DOE Joint Genome Institute (JGI-PGF)"/>
            <person name="Lucas S."/>
            <person name="Copeland A."/>
            <person name="Lapidus A."/>
            <person name="Glavina del Rio T."/>
            <person name="Tice H."/>
            <person name="Bruce D."/>
            <person name="Goodwin L."/>
            <person name="Pitluck S."/>
            <person name="Larimer F."/>
            <person name="Land M.L."/>
            <person name="Hauser L."/>
            <person name="Shelobolina E.S."/>
            <person name="Picardal F."/>
            <person name="Roden E."/>
            <person name="Emerson D."/>
        </authorList>
    </citation>
    <scope>NUCLEOTIDE SEQUENCE [LARGE SCALE GENOMIC DNA]</scope>
    <source>
        <strain evidence="2 3">2AN</strain>
    </source>
</reference>
<organism evidence="2 3">
    <name type="scientific">Acidovorax delafieldii 2AN</name>
    <dbReference type="NCBI Taxonomy" id="573060"/>
    <lineage>
        <taxon>Bacteria</taxon>
        <taxon>Pseudomonadati</taxon>
        <taxon>Pseudomonadota</taxon>
        <taxon>Betaproteobacteria</taxon>
        <taxon>Burkholderiales</taxon>
        <taxon>Comamonadaceae</taxon>
        <taxon>Acidovorax</taxon>
    </lineage>
</organism>
<feature type="transmembrane region" description="Helical" evidence="1">
    <location>
        <begin position="126"/>
        <end position="148"/>
    </location>
</feature>
<keyword evidence="3" id="KW-1185">Reference proteome</keyword>
<name>C5TBP8_ACIDE</name>
<dbReference type="EMBL" id="ACQT01000358">
    <property type="protein sequence ID" value="EER58095.1"/>
    <property type="molecule type" value="Genomic_DNA"/>
</dbReference>
<protein>
    <submittedName>
        <fullName evidence="2">Uncharacterized protein</fullName>
    </submittedName>
</protein>
<proteinExistence type="predicted"/>
<accession>C5TBP8</accession>
<feature type="transmembrane region" description="Helical" evidence="1">
    <location>
        <begin position="53"/>
        <end position="76"/>
    </location>
</feature>
<feature type="transmembrane region" description="Helical" evidence="1">
    <location>
        <begin position="96"/>
        <end position="114"/>
    </location>
</feature>
<evidence type="ECO:0000313" key="2">
    <source>
        <dbReference type="EMBL" id="EER58095.1"/>
    </source>
</evidence>
<dbReference type="Proteomes" id="UP000003856">
    <property type="component" value="Unassembled WGS sequence"/>
</dbReference>
<evidence type="ECO:0000313" key="3">
    <source>
        <dbReference type="Proteomes" id="UP000003856"/>
    </source>
</evidence>
<dbReference type="PATRIC" id="fig|573060.9.peg.589"/>
<keyword evidence="1" id="KW-0812">Transmembrane</keyword>
<dbReference type="PANTHER" id="PTHR34368">
    <property type="entry name" value="OS01G0962200 PROTEIN"/>
    <property type="match status" value="1"/>
</dbReference>